<dbReference type="RefSeq" id="WP_254154170.1">
    <property type="nucleotide sequence ID" value="NZ_JAHESD010000027.1"/>
</dbReference>
<keyword evidence="1" id="KW-0812">Transmembrane</keyword>
<evidence type="ECO:0000313" key="4">
    <source>
        <dbReference type="Proteomes" id="UP000772618"/>
    </source>
</evidence>
<feature type="transmembrane region" description="Helical" evidence="1">
    <location>
        <begin position="238"/>
        <end position="256"/>
    </location>
</feature>
<feature type="transmembrane region" description="Helical" evidence="1">
    <location>
        <begin position="287"/>
        <end position="304"/>
    </location>
</feature>
<dbReference type="InterPro" id="IPR012429">
    <property type="entry name" value="HGSNAT_cat"/>
</dbReference>
<keyword evidence="1" id="KW-1133">Transmembrane helix</keyword>
<feature type="transmembrane region" description="Helical" evidence="1">
    <location>
        <begin position="131"/>
        <end position="150"/>
    </location>
</feature>
<organism evidence="3 4">
    <name type="scientific">Chryseosolibacter indicus</name>
    <dbReference type="NCBI Taxonomy" id="2782351"/>
    <lineage>
        <taxon>Bacteria</taxon>
        <taxon>Pseudomonadati</taxon>
        <taxon>Bacteroidota</taxon>
        <taxon>Cytophagia</taxon>
        <taxon>Cytophagales</taxon>
        <taxon>Chryseotaleaceae</taxon>
        <taxon>Chryseosolibacter</taxon>
    </lineage>
</organism>
<keyword evidence="4" id="KW-1185">Reference proteome</keyword>
<comment type="caution">
    <text evidence="3">The sequence shown here is derived from an EMBL/GenBank/DDBJ whole genome shotgun (WGS) entry which is preliminary data.</text>
</comment>
<evidence type="ECO:0000259" key="2">
    <source>
        <dbReference type="Pfam" id="PF07786"/>
    </source>
</evidence>
<dbReference type="Proteomes" id="UP000772618">
    <property type="component" value="Unassembled WGS sequence"/>
</dbReference>
<sequence length="408" mass="46521">MSSVAIHVVPSSQTVLGQKQLNRVQSIDLLRGVVMIIMALDHVRDYFHADAFFYNPLDLEKTSIALFFTRWITHLCAPVFVFLAGTSAFLVGNKKGKAELSAFLLKRGLWLIVLEFTVINFAWFFNAEFPLLALTVIWALAIGMIVLSVAIYIPFKLLLALGFVLVAGHNFLDSIHIKEGFGSSLTWSLLHEQGGFALGHFFVFVGYPIIPWTGIMILGYCFGNFYKPTFDATRRKRLLLTIGLLMIVSFCILRLLNVYGDPFPWQSQGNVLYTFLSFLNVTKYPPSLLYTLITLGPAFIFLSFSENYNGRISQYVISLGRVPMFYYITHLYLIHIIAVVAALATGFDISDMVFNTWVTDSPNLKRYGFNLGVVYFVWIAVVLLLYPLCLWYDRYKIANKEKWWLSYL</sequence>
<feature type="domain" description="Heparan-alpha-glucosaminide N-acetyltransferase catalytic" evidence="2">
    <location>
        <begin position="23"/>
        <end position="231"/>
    </location>
</feature>
<proteinExistence type="predicted"/>
<feature type="transmembrane region" description="Helical" evidence="1">
    <location>
        <begin position="71"/>
        <end position="92"/>
    </location>
</feature>
<feature type="transmembrane region" description="Helical" evidence="1">
    <location>
        <begin position="104"/>
        <end position="125"/>
    </location>
</feature>
<feature type="transmembrane region" description="Helical" evidence="1">
    <location>
        <begin position="367"/>
        <end position="392"/>
    </location>
</feature>
<dbReference type="PANTHER" id="PTHR40407:SF1">
    <property type="entry name" value="HEPARAN-ALPHA-GLUCOSAMINIDE N-ACETYLTRANSFERASE CATALYTIC DOMAIN-CONTAINING PROTEIN"/>
    <property type="match status" value="1"/>
</dbReference>
<dbReference type="Pfam" id="PF07786">
    <property type="entry name" value="HGSNAT_cat"/>
    <property type="match status" value="1"/>
</dbReference>
<dbReference type="EMBL" id="JAHESD010000027">
    <property type="protein sequence ID" value="MBT1704212.1"/>
    <property type="molecule type" value="Genomic_DNA"/>
</dbReference>
<feature type="transmembrane region" description="Helical" evidence="1">
    <location>
        <begin position="197"/>
        <end position="226"/>
    </location>
</feature>
<keyword evidence="1" id="KW-0472">Membrane</keyword>
<protein>
    <submittedName>
        <fullName evidence="3">DUF1624 domain-containing protein</fullName>
    </submittedName>
</protein>
<dbReference type="PANTHER" id="PTHR40407">
    <property type="entry name" value="MEMBRANE PROTEIN-LIKE PROTEIN"/>
    <property type="match status" value="1"/>
</dbReference>
<name>A0ABS5VTR0_9BACT</name>
<accession>A0ABS5VTR0</accession>
<evidence type="ECO:0000256" key="1">
    <source>
        <dbReference type="SAM" id="Phobius"/>
    </source>
</evidence>
<reference evidence="3 4" key="1">
    <citation type="submission" date="2021-05" db="EMBL/GenBank/DDBJ databases">
        <title>A Polyphasic approach of four new species of the genus Ohtaekwangia: Ohtaekwangia histidinii sp. nov., Ohtaekwangia cretensis sp. nov., Ohtaekwangia indiensis sp. nov., Ohtaekwangia reichenbachii sp. nov. from diverse environment.</title>
        <authorList>
            <person name="Octaviana S."/>
        </authorList>
    </citation>
    <scope>NUCLEOTIDE SEQUENCE [LARGE SCALE GENOMIC DNA]</scope>
    <source>
        <strain evidence="3 4">PWU20</strain>
    </source>
</reference>
<evidence type="ECO:0000313" key="3">
    <source>
        <dbReference type="EMBL" id="MBT1704212.1"/>
    </source>
</evidence>
<feature type="transmembrane region" description="Helical" evidence="1">
    <location>
        <begin position="325"/>
        <end position="347"/>
    </location>
</feature>
<gene>
    <name evidence="3" type="ORF">KK060_13040</name>
</gene>